<evidence type="ECO:0000256" key="3">
    <source>
        <dbReference type="ARBA" id="ARBA00022832"/>
    </source>
</evidence>
<evidence type="ECO:0000313" key="7">
    <source>
        <dbReference type="EMBL" id="QMT00176.1"/>
    </source>
</evidence>
<evidence type="ECO:0000256" key="2">
    <source>
        <dbReference type="ARBA" id="ARBA00022598"/>
    </source>
</evidence>
<dbReference type="PANTHER" id="PTHR43272:SF32">
    <property type="entry name" value="AMP-DEPENDENT SYNTHETASE_LIGASE DOMAIN-CONTAINING PROTEIN"/>
    <property type="match status" value="1"/>
</dbReference>
<sequence>MSEYRVPAKFSIADDENCTNIIFDRAQRSPQHIVFRHKQGDRWEPVTAADAAARISALAKGLIASGVNPGDRVALLSRTRLEWNLFDFAIWSAGAITVPIYDSSSAGQIEWIMRDSGAVAIILEDDAHRAAFESIDSLTAPVTVFQIDRTDGPGAVDELGAAGADVHDDEVAKRRATVGSADPATLIYTSGTTGRPKGCELTHANMLSEVRAVLEGDILDELIKRDEKRLLMFLPLAHVLARAITLVAIEAGAEVGHTSDIAHLVDEFAVFKPSLILSVPRVFEKVYNTARQKAHDGGKGKIFDAAADTAIAYSQAREQGQVGLRLKLRHALFDALVYKKLRDALGGECQMAISGGAPLGARLGHFFSGIGVPVYEGYGLTETTAAFSVNTPSASKIGTVGKPLAGNAVRIGDDGEVLLSGGVVFAEYWQNPEATAASVVDGWFHTGDLGTVDSEGFITITGRKKELIVTAGGKNVSPAGLEDVIRANVLISQATVVGDAKPFVAALITIDQEAFPAWKERNSKPASASVADLLDDAELLAEVQSAIDLANKTVSGAEGIKKFRILSADFTEETGEMTPTLKVKRNVVVEKFAGDIEAIYER</sequence>
<evidence type="ECO:0000256" key="4">
    <source>
        <dbReference type="ARBA" id="ARBA00023098"/>
    </source>
</evidence>
<evidence type="ECO:0000259" key="6">
    <source>
        <dbReference type="Pfam" id="PF00501"/>
    </source>
</evidence>
<dbReference type="RefSeq" id="WP_188327814.1">
    <property type="nucleotide sequence ID" value="NZ_CP059491.1"/>
</dbReference>
<protein>
    <recommendedName>
        <fullName evidence="5">Acyl-CoA synthetase</fullName>
    </recommendedName>
</protein>
<dbReference type="InterPro" id="IPR000873">
    <property type="entry name" value="AMP-dep_synth/lig_dom"/>
</dbReference>
<gene>
    <name evidence="7" type="ORF">H1R19_14700</name>
</gene>
<dbReference type="KEGG" id="gji:H1R19_14700"/>
<feature type="domain" description="AMP-dependent synthetase/ligase" evidence="6">
    <location>
        <begin position="24"/>
        <end position="429"/>
    </location>
</feature>
<dbReference type="SUPFAM" id="SSF56801">
    <property type="entry name" value="Acetyl-CoA synthetase-like"/>
    <property type="match status" value="1"/>
</dbReference>
<comment type="similarity">
    <text evidence="1">Belongs to the ATP-dependent AMP-binding enzyme family.</text>
</comment>
<dbReference type="InterPro" id="IPR020845">
    <property type="entry name" value="AMP-binding_CS"/>
</dbReference>
<dbReference type="GO" id="GO:0016020">
    <property type="term" value="C:membrane"/>
    <property type="evidence" value="ECO:0007669"/>
    <property type="project" value="TreeGrafter"/>
</dbReference>
<evidence type="ECO:0000256" key="5">
    <source>
        <dbReference type="ARBA" id="ARBA00032875"/>
    </source>
</evidence>
<dbReference type="EMBL" id="CP059491">
    <property type="protein sequence ID" value="QMT00176.1"/>
    <property type="molecule type" value="Genomic_DNA"/>
</dbReference>
<dbReference type="Pfam" id="PF00501">
    <property type="entry name" value="AMP-binding"/>
    <property type="match status" value="1"/>
</dbReference>
<organism evidence="7 8">
    <name type="scientific">Gordonia jinghuaiqii</name>
    <dbReference type="NCBI Taxonomy" id="2758710"/>
    <lineage>
        <taxon>Bacteria</taxon>
        <taxon>Bacillati</taxon>
        <taxon>Actinomycetota</taxon>
        <taxon>Actinomycetes</taxon>
        <taxon>Mycobacteriales</taxon>
        <taxon>Gordoniaceae</taxon>
        <taxon>Gordonia</taxon>
    </lineage>
</organism>
<dbReference type="Proteomes" id="UP000515663">
    <property type="component" value="Chromosome"/>
</dbReference>
<name>A0A7D7LVW6_9ACTN</name>
<keyword evidence="2 7" id="KW-0436">Ligase</keyword>
<keyword evidence="4" id="KW-0443">Lipid metabolism</keyword>
<dbReference type="InterPro" id="IPR042099">
    <property type="entry name" value="ANL_N_sf"/>
</dbReference>
<dbReference type="PROSITE" id="PS00455">
    <property type="entry name" value="AMP_BINDING"/>
    <property type="match status" value="1"/>
</dbReference>
<accession>A0A7D7LVW6</accession>
<dbReference type="Pfam" id="PF23562">
    <property type="entry name" value="AMP-binding_C_3"/>
    <property type="match status" value="1"/>
</dbReference>
<dbReference type="GO" id="GO:0004467">
    <property type="term" value="F:long-chain fatty acid-CoA ligase activity"/>
    <property type="evidence" value="ECO:0007669"/>
    <property type="project" value="TreeGrafter"/>
</dbReference>
<dbReference type="PANTHER" id="PTHR43272">
    <property type="entry name" value="LONG-CHAIN-FATTY-ACID--COA LIGASE"/>
    <property type="match status" value="1"/>
</dbReference>
<keyword evidence="8" id="KW-1185">Reference proteome</keyword>
<keyword evidence="3" id="KW-0276">Fatty acid metabolism</keyword>
<evidence type="ECO:0000256" key="1">
    <source>
        <dbReference type="ARBA" id="ARBA00006432"/>
    </source>
</evidence>
<proteinExistence type="inferred from homology"/>
<dbReference type="Gene3D" id="3.40.50.12780">
    <property type="entry name" value="N-terminal domain of ligase-like"/>
    <property type="match status" value="1"/>
</dbReference>
<dbReference type="CDD" id="cd05907">
    <property type="entry name" value="VL_LC_FACS_like"/>
    <property type="match status" value="1"/>
</dbReference>
<reference evidence="8" key="1">
    <citation type="submission" date="2020-07" db="EMBL/GenBank/DDBJ databases">
        <title>novel species isolated from the respiratory tract of Marmot.</title>
        <authorList>
            <person name="Zhang G."/>
        </authorList>
    </citation>
    <scope>NUCLEOTIDE SEQUENCE [LARGE SCALE GENOMIC DNA]</scope>
    <source>
        <strain evidence="8">686</strain>
    </source>
</reference>
<dbReference type="AlphaFoldDB" id="A0A7D7LVW6"/>
<evidence type="ECO:0000313" key="8">
    <source>
        <dbReference type="Proteomes" id="UP000515663"/>
    </source>
</evidence>